<dbReference type="Gene3D" id="1.10.510.10">
    <property type="entry name" value="Transferase(Phosphotransferase) domain 1"/>
    <property type="match status" value="1"/>
</dbReference>
<evidence type="ECO:0008006" key="3">
    <source>
        <dbReference type="Google" id="ProtNLM"/>
    </source>
</evidence>
<dbReference type="SUPFAM" id="SSF56112">
    <property type="entry name" value="Protein kinase-like (PK-like)"/>
    <property type="match status" value="1"/>
</dbReference>
<gene>
    <name evidence="1" type="ORF">E6O75_ATG06106</name>
</gene>
<dbReference type="EMBL" id="SNSC02000013">
    <property type="protein sequence ID" value="TID18985.1"/>
    <property type="molecule type" value="Genomic_DNA"/>
</dbReference>
<sequence>MPLRIPSQLLDIPPTTPSPFLNSTSLLSLQNGNICTNTSSVIRHPLPWFLDNHIYDFLPHLSPLLLRIHLRIVSPSPSRFCVTMFRMILRSQFVKCGAELPNIEGRVDTEKNGSCLPSGSKYSGNHDIGSALVFIHCRIHFNLQTGTYNQPISTKDNKPWNKISHRDIKPDNISLRWRDKADATTLFPDLVLGDFGNAIIKHPFQSKLDMAEEGFSEAVTLIVEFVNYVTKVVSIAPLDDHIVSWAFDGEDLATHDNPKVQFNGST</sequence>
<proteinExistence type="predicted"/>
<evidence type="ECO:0000313" key="2">
    <source>
        <dbReference type="Proteomes" id="UP000298493"/>
    </source>
</evidence>
<dbReference type="InterPro" id="IPR011009">
    <property type="entry name" value="Kinase-like_dom_sf"/>
</dbReference>
<protein>
    <recommendedName>
        <fullName evidence="3">Protein kinase domain-containing protein</fullName>
    </recommendedName>
</protein>
<comment type="caution">
    <text evidence="1">The sequence shown here is derived from an EMBL/GenBank/DDBJ whole genome shotgun (WGS) entry which is preliminary data.</text>
</comment>
<organism evidence="1 2">
    <name type="scientific">Venturia nashicola</name>
    <dbReference type="NCBI Taxonomy" id="86259"/>
    <lineage>
        <taxon>Eukaryota</taxon>
        <taxon>Fungi</taxon>
        <taxon>Dikarya</taxon>
        <taxon>Ascomycota</taxon>
        <taxon>Pezizomycotina</taxon>
        <taxon>Dothideomycetes</taxon>
        <taxon>Pleosporomycetidae</taxon>
        <taxon>Venturiales</taxon>
        <taxon>Venturiaceae</taxon>
        <taxon>Venturia</taxon>
    </lineage>
</organism>
<dbReference type="Proteomes" id="UP000298493">
    <property type="component" value="Unassembled WGS sequence"/>
</dbReference>
<keyword evidence="2" id="KW-1185">Reference proteome</keyword>
<dbReference type="OrthoDB" id="310217at2759"/>
<dbReference type="AlphaFoldDB" id="A0A4Z1P469"/>
<dbReference type="STRING" id="86259.A0A4Z1P469"/>
<reference evidence="1 2" key="1">
    <citation type="submission" date="2019-04" db="EMBL/GenBank/DDBJ databases">
        <title>High contiguity whole genome sequence and gene annotation resource for two Venturia nashicola isolates.</title>
        <authorList>
            <person name="Prokchorchik M."/>
            <person name="Won K."/>
            <person name="Lee Y."/>
            <person name="Choi E.D."/>
            <person name="Segonzac C."/>
            <person name="Sohn K.H."/>
        </authorList>
    </citation>
    <scope>NUCLEOTIDE SEQUENCE [LARGE SCALE GENOMIC DNA]</scope>
    <source>
        <strain evidence="1 2">PRI2</strain>
    </source>
</reference>
<name>A0A4Z1P469_9PEZI</name>
<evidence type="ECO:0000313" key="1">
    <source>
        <dbReference type="EMBL" id="TID18985.1"/>
    </source>
</evidence>
<accession>A0A4Z1P469</accession>